<dbReference type="PANTHER" id="PTHR22852">
    <property type="entry name" value="LETHAL 2 DENTICLELESS PROTEIN RETINOIC ACID-REGULATED NUCLEAR MATRIX-ASSOCIATED PROTEIN"/>
    <property type="match status" value="1"/>
</dbReference>
<keyword evidence="3" id="KW-0677">Repeat</keyword>
<evidence type="ECO:0008006" key="10">
    <source>
        <dbReference type="Google" id="ProtNLM"/>
    </source>
</evidence>
<evidence type="ECO:0000256" key="6">
    <source>
        <dbReference type="PROSITE-ProRule" id="PRU00221"/>
    </source>
</evidence>
<keyword evidence="2 6" id="KW-0853">WD repeat</keyword>
<evidence type="ECO:0000256" key="5">
    <source>
        <dbReference type="ARBA" id="ARBA00038344"/>
    </source>
</evidence>
<comment type="similarity">
    <text evidence="5">Belongs to the WD repeat cdt2 family.</text>
</comment>
<dbReference type="InterPro" id="IPR001680">
    <property type="entry name" value="WD40_rpt"/>
</dbReference>
<dbReference type="PANTHER" id="PTHR22852:SF0">
    <property type="entry name" value="DENTICLELESS PROTEIN HOMOLOG"/>
    <property type="match status" value="1"/>
</dbReference>
<feature type="region of interest" description="Disordered" evidence="7">
    <location>
        <begin position="1"/>
        <end position="73"/>
    </location>
</feature>
<dbReference type="Gene3D" id="2.130.10.10">
    <property type="entry name" value="YVTN repeat-like/Quinoprotein amine dehydrogenase"/>
    <property type="match status" value="2"/>
</dbReference>
<dbReference type="PRINTS" id="PR00320">
    <property type="entry name" value="GPROTEINBRPT"/>
</dbReference>
<protein>
    <recommendedName>
        <fullName evidence="10">WD40 repeat-like protein</fullName>
    </recommendedName>
</protein>
<dbReference type="GO" id="GO:0005634">
    <property type="term" value="C:nucleus"/>
    <property type="evidence" value="ECO:0007669"/>
    <property type="project" value="TreeGrafter"/>
</dbReference>
<feature type="region of interest" description="Disordered" evidence="7">
    <location>
        <begin position="280"/>
        <end position="308"/>
    </location>
</feature>
<feature type="repeat" description="WD" evidence="6">
    <location>
        <begin position="469"/>
        <end position="498"/>
    </location>
</feature>
<dbReference type="AlphaFoldDB" id="A0A0C9Y3V0"/>
<dbReference type="Pfam" id="PF00400">
    <property type="entry name" value="WD40"/>
    <property type="match status" value="4"/>
</dbReference>
<dbReference type="GO" id="GO:0030674">
    <property type="term" value="F:protein-macromolecule adaptor activity"/>
    <property type="evidence" value="ECO:0007669"/>
    <property type="project" value="TreeGrafter"/>
</dbReference>
<dbReference type="PROSITE" id="PS50294">
    <property type="entry name" value="WD_REPEATS_REGION"/>
    <property type="match status" value="1"/>
</dbReference>
<comment type="pathway">
    <text evidence="1">Protein modification; protein ubiquitination.</text>
</comment>
<organism evidence="8 9">
    <name type="scientific">Laccaria amethystina LaAM-08-1</name>
    <dbReference type="NCBI Taxonomy" id="1095629"/>
    <lineage>
        <taxon>Eukaryota</taxon>
        <taxon>Fungi</taxon>
        <taxon>Dikarya</taxon>
        <taxon>Basidiomycota</taxon>
        <taxon>Agaricomycotina</taxon>
        <taxon>Agaricomycetes</taxon>
        <taxon>Agaricomycetidae</taxon>
        <taxon>Agaricales</taxon>
        <taxon>Agaricineae</taxon>
        <taxon>Hydnangiaceae</taxon>
        <taxon>Laccaria</taxon>
    </lineage>
</organism>
<reference evidence="9" key="2">
    <citation type="submission" date="2015-01" db="EMBL/GenBank/DDBJ databases">
        <title>Evolutionary Origins and Diversification of the Mycorrhizal Mutualists.</title>
        <authorList>
            <consortium name="DOE Joint Genome Institute"/>
            <consortium name="Mycorrhizal Genomics Consortium"/>
            <person name="Kohler A."/>
            <person name="Kuo A."/>
            <person name="Nagy L.G."/>
            <person name="Floudas D."/>
            <person name="Copeland A."/>
            <person name="Barry K.W."/>
            <person name="Cichocki N."/>
            <person name="Veneault-Fourrey C."/>
            <person name="LaButti K."/>
            <person name="Lindquist E.A."/>
            <person name="Lipzen A."/>
            <person name="Lundell T."/>
            <person name="Morin E."/>
            <person name="Murat C."/>
            <person name="Riley R."/>
            <person name="Ohm R."/>
            <person name="Sun H."/>
            <person name="Tunlid A."/>
            <person name="Henrissat B."/>
            <person name="Grigoriev I.V."/>
            <person name="Hibbett D.S."/>
            <person name="Martin F."/>
        </authorList>
    </citation>
    <scope>NUCLEOTIDE SEQUENCE [LARGE SCALE GENOMIC DNA]</scope>
    <source>
        <strain evidence="9">LaAM-08-1</strain>
    </source>
</reference>
<evidence type="ECO:0000256" key="7">
    <source>
        <dbReference type="SAM" id="MobiDB-lite"/>
    </source>
</evidence>
<feature type="repeat" description="WD" evidence="6">
    <location>
        <begin position="228"/>
        <end position="270"/>
    </location>
</feature>
<dbReference type="PROSITE" id="PS00678">
    <property type="entry name" value="WD_REPEATS_1"/>
    <property type="match status" value="1"/>
</dbReference>
<dbReference type="InterPro" id="IPR015943">
    <property type="entry name" value="WD40/YVTN_repeat-like_dom_sf"/>
</dbReference>
<gene>
    <name evidence="8" type="ORF">K443DRAFT_84738</name>
</gene>
<dbReference type="Proteomes" id="UP000054477">
    <property type="component" value="Unassembled WGS sequence"/>
</dbReference>
<dbReference type="EMBL" id="KN838542">
    <property type="protein sequence ID" value="KIK08539.1"/>
    <property type="molecule type" value="Genomic_DNA"/>
</dbReference>
<dbReference type="GO" id="GO:0043161">
    <property type="term" value="P:proteasome-mediated ubiquitin-dependent protein catabolic process"/>
    <property type="evidence" value="ECO:0007669"/>
    <property type="project" value="TreeGrafter"/>
</dbReference>
<evidence type="ECO:0000256" key="1">
    <source>
        <dbReference type="ARBA" id="ARBA00004906"/>
    </source>
</evidence>
<reference evidence="8 9" key="1">
    <citation type="submission" date="2014-04" db="EMBL/GenBank/DDBJ databases">
        <authorList>
            <consortium name="DOE Joint Genome Institute"/>
            <person name="Kuo A."/>
            <person name="Kohler A."/>
            <person name="Nagy L.G."/>
            <person name="Floudas D."/>
            <person name="Copeland A."/>
            <person name="Barry K.W."/>
            <person name="Cichocki N."/>
            <person name="Veneault-Fourrey C."/>
            <person name="LaButti K."/>
            <person name="Lindquist E.A."/>
            <person name="Lipzen A."/>
            <person name="Lundell T."/>
            <person name="Morin E."/>
            <person name="Murat C."/>
            <person name="Sun H."/>
            <person name="Tunlid A."/>
            <person name="Henrissat B."/>
            <person name="Grigoriev I.V."/>
            <person name="Hibbett D.S."/>
            <person name="Martin F."/>
            <person name="Nordberg H.P."/>
            <person name="Cantor M.N."/>
            <person name="Hua S.X."/>
        </authorList>
    </citation>
    <scope>NUCLEOTIDE SEQUENCE [LARGE SCALE GENOMIC DNA]</scope>
    <source>
        <strain evidence="8 9">LaAM-08-1</strain>
    </source>
</reference>
<feature type="compositionally biased region" description="Acidic residues" evidence="7">
    <location>
        <begin position="57"/>
        <end position="73"/>
    </location>
</feature>
<name>A0A0C9Y3V0_9AGAR</name>
<evidence type="ECO:0000256" key="2">
    <source>
        <dbReference type="ARBA" id="ARBA00022574"/>
    </source>
</evidence>
<dbReference type="STRING" id="1095629.A0A0C9Y3V0"/>
<dbReference type="HOGENOM" id="CLU_038595_0_0_1"/>
<dbReference type="OrthoDB" id="2096344at2759"/>
<dbReference type="PROSITE" id="PS50082">
    <property type="entry name" value="WD_REPEATS_2"/>
    <property type="match status" value="2"/>
</dbReference>
<dbReference type="InterPro" id="IPR019775">
    <property type="entry name" value="WD40_repeat_CS"/>
</dbReference>
<keyword evidence="4" id="KW-0833">Ubl conjugation pathway</keyword>
<proteinExistence type="inferred from homology"/>
<dbReference type="SMART" id="SM00320">
    <property type="entry name" value="WD40"/>
    <property type="match status" value="5"/>
</dbReference>
<keyword evidence="9" id="KW-1185">Reference proteome</keyword>
<dbReference type="InterPro" id="IPR051865">
    <property type="entry name" value="WD-repeat_CDT2_adapter"/>
</dbReference>
<sequence>MERIPLKPYNLLHTPSHRVPLPSLTPPDERKPKRQSRLTNESPNKRVKLTPQSASDVSEDSDSDYYESNDPEIDDLVVVRSQSRRHTQYGSRTNFIMSLPAMSRRILPSTHAILRSFVSSHKSDVFKCQSAAVDGYLTPPYACSYSHAAKNGGTPHLAVATEQGSIHILDTSKRVDWDVEPTRTTLQPHHNGIFNVKWNPFDTHLATCSGDQSTRITCVETGTITHVLQGHNSTVKCMAWDPRHSDLLASGGRDGAICLWDLRLGNKQDNDGLIVSSPVIKIPGAHEDSPSKGKSRPRKGKQPASRSVTNVLYSDADPYGIVSSGSFDGILRCWDLRVQTTSKRTRVAKHKIPTCIYSSAIDPTTLRGSRRPRGIISLTSGSGPTAGLLFGLGADSRIHTYAFPSLSPQPSEFADQSLQASSFYVGIAVSPCGKWLVSGSAGKEGKGFLFDVSNAYRPSHAREGAGVGFKGQVGEVGAVDWAQGMLATCADDGTVRVWRPDVEVYNHCVEKPEESKWDWSWST</sequence>
<evidence type="ECO:0000313" key="9">
    <source>
        <dbReference type="Proteomes" id="UP000054477"/>
    </source>
</evidence>
<dbReference type="SUPFAM" id="SSF50978">
    <property type="entry name" value="WD40 repeat-like"/>
    <property type="match status" value="1"/>
</dbReference>
<dbReference type="InterPro" id="IPR020472">
    <property type="entry name" value="WD40_PAC1"/>
</dbReference>
<evidence type="ECO:0000256" key="3">
    <source>
        <dbReference type="ARBA" id="ARBA00022737"/>
    </source>
</evidence>
<evidence type="ECO:0000313" key="8">
    <source>
        <dbReference type="EMBL" id="KIK08539.1"/>
    </source>
</evidence>
<dbReference type="InterPro" id="IPR036322">
    <property type="entry name" value="WD40_repeat_dom_sf"/>
</dbReference>
<accession>A0A0C9Y3V0</accession>
<evidence type="ECO:0000256" key="4">
    <source>
        <dbReference type="ARBA" id="ARBA00022786"/>
    </source>
</evidence>